<comment type="similarity">
    <text evidence="3 15">Belongs to the phytoene/squalene synthase family.</text>
</comment>
<comment type="catalytic activity">
    <reaction evidence="15">
        <text>2 (2E,6E)-farnesyl diphosphate + NADH + H(+) = squalene + 2 diphosphate + NAD(+)</text>
        <dbReference type="Rhea" id="RHEA:32299"/>
        <dbReference type="ChEBI" id="CHEBI:15378"/>
        <dbReference type="ChEBI" id="CHEBI:15440"/>
        <dbReference type="ChEBI" id="CHEBI:33019"/>
        <dbReference type="ChEBI" id="CHEBI:57540"/>
        <dbReference type="ChEBI" id="CHEBI:57945"/>
        <dbReference type="ChEBI" id="CHEBI:175763"/>
        <dbReference type="EC" id="2.5.1.21"/>
    </reaction>
</comment>
<dbReference type="SFLD" id="SFLDS00005">
    <property type="entry name" value="Isoprenoid_Synthase_Type_I"/>
    <property type="match status" value="1"/>
</dbReference>
<gene>
    <name evidence="16" type="ORF">CALCODRAFT_494079</name>
</gene>
<keyword evidence="7 15" id="KW-0812">Transmembrane</keyword>
<evidence type="ECO:0000256" key="15">
    <source>
        <dbReference type="RuleBase" id="RU368088"/>
    </source>
</evidence>
<dbReference type="SFLD" id="SFLDG01018">
    <property type="entry name" value="Squalene/Phytoene_Synthase_Lik"/>
    <property type="match status" value="1"/>
</dbReference>
<keyword evidence="12 15" id="KW-0472">Membrane</keyword>
<keyword evidence="13" id="KW-1207">Sterol metabolism</keyword>
<dbReference type="InterPro" id="IPR019845">
    <property type="entry name" value="Squalene/phytoene_synthase_CS"/>
</dbReference>
<name>A0A165HAX7_9BASI</name>
<evidence type="ECO:0000313" key="16">
    <source>
        <dbReference type="EMBL" id="KZT59064.1"/>
    </source>
</evidence>
<dbReference type="GO" id="GO:0055056">
    <property type="term" value="F:D-glucose transmembrane transporter activity"/>
    <property type="evidence" value="ECO:0007669"/>
    <property type="project" value="UniProtKB-UniRule"/>
</dbReference>
<keyword evidence="5" id="KW-0444">Lipid biosynthesis</keyword>
<dbReference type="InterPro" id="IPR008949">
    <property type="entry name" value="Isoprenoid_synthase_dom_sf"/>
</dbReference>
<evidence type="ECO:0000256" key="9">
    <source>
        <dbReference type="ARBA" id="ARBA00022989"/>
    </source>
</evidence>
<comment type="cofactor">
    <cofactor evidence="1 15">
        <name>Mg(2+)</name>
        <dbReference type="ChEBI" id="CHEBI:18420"/>
    </cofactor>
</comment>
<dbReference type="GO" id="GO:0051996">
    <property type="term" value="F:squalene synthase [NAD(P)H] activity"/>
    <property type="evidence" value="ECO:0007669"/>
    <property type="project" value="UniProtKB-UniRule"/>
</dbReference>
<protein>
    <recommendedName>
        <fullName evidence="4 15">Squalene synthase</fullName>
        <shortName evidence="15">SQS</shortName>
        <shortName evidence="15">SS</shortName>
        <ecNumber evidence="4 15">2.5.1.21</ecNumber>
    </recommendedName>
</protein>
<dbReference type="InterPro" id="IPR006449">
    <property type="entry name" value="Squal_synth-like"/>
</dbReference>
<reference evidence="16 17" key="1">
    <citation type="journal article" date="2016" name="Mol. Biol. Evol.">
        <title>Comparative Genomics of Early-Diverging Mushroom-Forming Fungi Provides Insights into the Origins of Lignocellulose Decay Capabilities.</title>
        <authorList>
            <person name="Nagy L.G."/>
            <person name="Riley R."/>
            <person name="Tritt A."/>
            <person name="Adam C."/>
            <person name="Daum C."/>
            <person name="Floudas D."/>
            <person name="Sun H."/>
            <person name="Yadav J.S."/>
            <person name="Pangilinan J."/>
            <person name="Larsson K.H."/>
            <person name="Matsuura K."/>
            <person name="Barry K."/>
            <person name="Labutti K."/>
            <person name="Kuo R."/>
            <person name="Ohm R.A."/>
            <person name="Bhattacharya S.S."/>
            <person name="Shirouzu T."/>
            <person name="Yoshinaga Y."/>
            <person name="Martin F.M."/>
            <person name="Grigoriev I.V."/>
            <person name="Hibbett D.S."/>
        </authorList>
    </citation>
    <scope>NUCLEOTIDE SEQUENCE [LARGE SCALE GENOMIC DNA]</scope>
    <source>
        <strain evidence="16 17">HHB12733</strain>
    </source>
</reference>
<keyword evidence="17" id="KW-1185">Reference proteome</keyword>
<dbReference type="Pfam" id="PF00494">
    <property type="entry name" value="SQS_PSY"/>
    <property type="match status" value="1"/>
</dbReference>
<dbReference type="InterPro" id="IPR033904">
    <property type="entry name" value="Trans_IPPS_HH"/>
</dbReference>
<dbReference type="PROSITE" id="PS01044">
    <property type="entry name" value="SQUALEN_PHYTOEN_SYN_1"/>
    <property type="match status" value="1"/>
</dbReference>
<keyword evidence="11" id="KW-0443">Lipid metabolism</keyword>
<dbReference type="OrthoDB" id="431150at2759"/>
<sequence length="492" mass="56174">MPKASELLLLLFTHPNELRSLIQYYVWTDNRDLADPREKESTGWDRETMRECWGYLDLTSRSFAVVIKNLQGDLARIICLFYLALRALDTIEDDMSIPVEVKQPLLRDFYKRLDEPGWNFSGNGPDEKDREVCVHFDVVIAELAQIPKPCFDVIRDITKKTGKGMADFCDRVSPGRSFYVETIEEYDLYCHYVAGLVGEGLSRLFAATGKEQEWIAEQLELSDSCGLFLQKTNITRDFREDVDDGRFFWPKEIWGKYGFDDIKELTLPEREQKALFALSGMVLDALRHSIDTLDYLTMLKNQSVFNFVAIPQVMAIATLALCFMNPDVLKKNVKIRRGITVQLMGKATNPRDVAYVFRDYARRIHAKTVPQDPNYLKFSVACGKIEQWCEHHYPSFISMIPPQSGDGAPTVSATAPGGDARALIYQRRIVRENEKQKRELALKVGLDPTKVIQNQGDQAPWWLLAAMLGVTLVMFAVTAGIAFGVIWFFDLM</sequence>
<evidence type="ECO:0000256" key="6">
    <source>
        <dbReference type="ARBA" id="ARBA00022679"/>
    </source>
</evidence>
<dbReference type="STRING" id="1353952.A0A165HAX7"/>
<evidence type="ECO:0000256" key="3">
    <source>
        <dbReference type="ARBA" id="ARBA00006251"/>
    </source>
</evidence>
<keyword evidence="8" id="KW-0752">Steroid biosynthesis</keyword>
<evidence type="ECO:0000256" key="5">
    <source>
        <dbReference type="ARBA" id="ARBA00022516"/>
    </source>
</evidence>
<evidence type="ECO:0000256" key="1">
    <source>
        <dbReference type="ARBA" id="ARBA00001946"/>
    </source>
</evidence>
<dbReference type="EMBL" id="KV423944">
    <property type="protein sequence ID" value="KZT59064.1"/>
    <property type="molecule type" value="Genomic_DNA"/>
</dbReference>
<proteinExistence type="inferred from homology"/>
<keyword evidence="9 15" id="KW-1133">Transmembrane helix</keyword>
<feature type="transmembrane region" description="Helical" evidence="15">
    <location>
        <begin position="461"/>
        <end position="489"/>
    </location>
</feature>
<evidence type="ECO:0000313" key="17">
    <source>
        <dbReference type="Proteomes" id="UP000076842"/>
    </source>
</evidence>
<comment type="subcellular location">
    <subcellularLocation>
        <location evidence="2">Membrane</location>
    </subcellularLocation>
</comment>
<evidence type="ECO:0000256" key="14">
    <source>
        <dbReference type="ARBA" id="ARBA00023221"/>
    </source>
</evidence>
<evidence type="ECO:0000256" key="12">
    <source>
        <dbReference type="ARBA" id="ARBA00023136"/>
    </source>
</evidence>
<feature type="transmembrane region" description="Helical" evidence="15">
    <location>
        <begin position="304"/>
        <end position="324"/>
    </location>
</feature>
<dbReference type="Gene3D" id="1.10.600.10">
    <property type="entry name" value="Farnesyl Diphosphate Synthase"/>
    <property type="match status" value="1"/>
</dbReference>
<dbReference type="GO" id="GO:0045338">
    <property type="term" value="P:farnesyl diphosphate metabolic process"/>
    <property type="evidence" value="ECO:0007669"/>
    <property type="project" value="InterPro"/>
</dbReference>
<dbReference type="PANTHER" id="PTHR11626:SF2">
    <property type="entry name" value="SQUALENE SYNTHASE"/>
    <property type="match status" value="1"/>
</dbReference>
<dbReference type="PANTHER" id="PTHR11626">
    <property type="entry name" value="FARNESYL-DIPHOSPHATE FARNESYLTRANSFERASE"/>
    <property type="match status" value="1"/>
</dbReference>
<evidence type="ECO:0000256" key="4">
    <source>
        <dbReference type="ARBA" id="ARBA00012373"/>
    </source>
</evidence>
<dbReference type="GO" id="GO:0006696">
    <property type="term" value="P:ergosterol biosynthetic process"/>
    <property type="evidence" value="ECO:0007669"/>
    <property type="project" value="TreeGrafter"/>
</dbReference>
<dbReference type="InterPro" id="IPR044844">
    <property type="entry name" value="Trans_IPPS_euk-type"/>
</dbReference>
<dbReference type="InterPro" id="IPR002060">
    <property type="entry name" value="Squ/phyt_synthse"/>
</dbReference>
<accession>A0A165HAX7</accession>
<dbReference type="GO" id="GO:0005789">
    <property type="term" value="C:endoplasmic reticulum membrane"/>
    <property type="evidence" value="ECO:0007669"/>
    <property type="project" value="TreeGrafter"/>
</dbReference>
<dbReference type="UniPathway" id="UPA00767">
    <property type="reaction ID" value="UER00751"/>
</dbReference>
<comment type="function">
    <text evidence="15">Catalyzes the condensation of 2 farnesyl pyrophosphate (FPP) moieties to form squalene.</text>
</comment>
<dbReference type="NCBIfam" id="TIGR01559">
    <property type="entry name" value="squal_synth"/>
    <property type="match status" value="1"/>
</dbReference>
<evidence type="ECO:0000256" key="10">
    <source>
        <dbReference type="ARBA" id="ARBA00023011"/>
    </source>
</evidence>
<evidence type="ECO:0000256" key="8">
    <source>
        <dbReference type="ARBA" id="ARBA00022955"/>
    </source>
</evidence>
<keyword evidence="10" id="KW-0756">Sterol biosynthesis</keyword>
<dbReference type="Proteomes" id="UP000076842">
    <property type="component" value="Unassembled WGS sequence"/>
</dbReference>
<keyword evidence="14" id="KW-0753">Steroid metabolism</keyword>
<dbReference type="InParanoid" id="A0A165HAX7"/>
<dbReference type="FunFam" id="1.10.600.10:FF:000003">
    <property type="entry name" value="Farnesyl-diphosphate farnesyltransferase 1"/>
    <property type="match status" value="1"/>
</dbReference>
<dbReference type="AlphaFoldDB" id="A0A165HAX7"/>
<dbReference type="FunCoup" id="A0A165HAX7">
    <property type="interactions" value="229"/>
</dbReference>
<evidence type="ECO:0000256" key="2">
    <source>
        <dbReference type="ARBA" id="ARBA00004370"/>
    </source>
</evidence>
<evidence type="ECO:0000256" key="11">
    <source>
        <dbReference type="ARBA" id="ARBA00023098"/>
    </source>
</evidence>
<dbReference type="CDD" id="cd00683">
    <property type="entry name" value="Trans_IPPS_HH"/>
    <property type="match status" value="1"/>
</dbReference>
<comment type="pathway">
    <text evidence="15">Terpene metabolism; lanosterol biosynthesis; lanosterol from farnesyl diphosphate: step 1/3.</text>
</comment>
<evidence type="ECO:0000256" key="7">
    <source>
        <dbReference type="ARBA" id="ARBA00022692"/>
    </source>
</evidence>
<comment type="catalytic activity">
    <reaction evidence="15">
        <text>2 (2E,6E)-farnesyl diphosphate + NADPH + H(+) = squalene + 2 diphosphate + NADP(+)</text>
        <dbReference type="Rhea" id="RHEA:32295"/>
        <dbReference type="ChEBI" id="CHEBI:15378"/>
        <dbReference type="ChEBI" id="CHEBI:15440"/>
        <dbReference type="ChEBI" id="CHEBI:33019"/>
        <dbReference type="ChEBI" id="CHEBI:57783"/>
        <dbReference type="ChEBI" id="CHEBI:58349"/>
        <dbReference type="ChEBI" id="CHEBI:175763"/>
        <dbReference type="EC" id="2.5.1.21"/>
    </reaction>
</comment>
<dbReference type="SUPFAM" id="SSF48576">
    <property type="entry name" value="Terpenoid synthases"/>
    <property type="match status" value="1"/>
</dbReference>
<evidence type="ECO:0000256" key="13">
    <source>
        <dbReference type="ARBA" id="ARBA00023166"/>
    </source>
</evidence>
<keyword evidence="6 15" id="KW-0808">Transferase</keyword>
<organism evidence="16 17">
    <name type="scientific">Calocera cornea HHB12733</name>
    <dbReference type="NCBI Taxonomy" id="1353952"/>
    <lineage>
        <taxon>Eukaryota</taxon>
        <taxon>Fungi</taxon>
        <taxon>Dikarya</taxon>
        <taxon>Basidiomycota</taxon>
        <taxon>Agaricomycotina</taxon>
        <taxon>Dacrymycetes</taxon>
        <taxon>Dacrymycetales</taxon>
        <taxon>Dacrymycetaceae</taxon>
        <taxon>Calocera</taxon>
    </lineage>
</organism>
<dbReference type="EC" id="2.5.1.21" evidence="4 15"/>